<dbReference type="Proteomes" id="UP001454036">
    <property type="component" value="Unassembled WGS sequence"/>
</dbReference>
<gene>
    <name evidence="2" type="ORF">LIER_42507</name>
</gene>
<dbReference type="AlphaFoldDB" id="A0AAV3RW42"/>
<organism evidence="2 3">
    <name type="scientific">Lithospermum erythrorhizon</name>
    <name type="common">Purple gromwell</name>
    <name type="synonym">Lithospermum officinale var. erythrorhizon</name>
    <dbReference type="NCBI Taxonomy" id="34254"/>
    <lineage>
        <taxon>Eukaryota</taxon>
        <taxon>Viridiplantae</taxon>
        <taxon>Streptophyta</taxon>
        <taxon>Embryophyta</taxon>
        <taxon>Tracheophyta</taxon>
        <taxon>Spermatophyta</taxon>
        <taxon>Magnoliopsida</taxon>
        <taxon>eudicotyledons</taxon>
        <taxon>Gunneridae</taxon>
        <taxon>Pentapetalae</taxon>
        <taxon>asterids</taxon>
        <taxon>lamiids</taxon>
        <taxon>Boraginales</taxon>
        <taxon>Boraginaceae</taxon>
        <taxon>Boraginoideae</taxon>
        <taxon>Lithospermeae</taxon>
        <taxon>Lithospermum</taxon>
    </lineage>
</organism>
<sequence length="212" mass="25383">MMWKQWKYYVKKEYYIPHKNDNEYLSKSPDDHKANKNAQIVKQRKYPHRSGRLRFHILIDELMKKNLDTSLLDIFLASRRMGKDIQDDATALICGLIEKELQKRPELERTKNFKNELFANAIGLERNGRVICMGRGVTLAKFRASSSSKSVLKKIANQQDDVQKQIEELNHEKEELKEYKDELSNVRTDMMDYFEFKKKKNWINIRRKLRKK</sequence>
<keyword evidence="1" id="KW-0175">Coiled coil</keyword>
<feature type="coiled-coil region" evidence="1">
    <location>
        <begin position="152"/>
        <end position="189"/>
    </location>
</feature>
<reference evidence="2 3" key="1">
    <citation type="submission" date="2024-01" db="EMBL/GenBank/DDBJ databases">
        <title>The complete chloroplast genome sequence of Lithospermum erythrorhizon: insights into the phylogenetic relationship among Boraginaceae species and the maternal lineages of purple gromwells.</title>
        <authorList>
            <person name="Okada T."/>
            <person name="Watanabe K."/>
        </authorList>
    </citation>
    <scope>NUCLEOTIDE SEQUENCE [LARGE SCALE GENOMIC DNA]</scope>
</reference>
<proteinExistence type="predicted"/>
<comment type="caution">
    <text evidence="2">The sequence shown here is derived from an EMBL/GenBank/DDBJ whole genome shotgun (WGS) entry which is preliminary data.</text>
</comment>
<evidence type="ECO:0000313" key="3">
    <source>
        <dbReference type="Proteomes" id="UP001454036"/>
    </source>
</evidence>
<keyword evidence="3" id="KW-1185">Reference proteome</keyword>
<protein>
    <recommendedName>
        <fullName evidence="4">Transposase</fullName>
    </recommendedName>
</protein>
<evidence type="ECO:0000313" key="2">
    <source>
        <dbReference type="EMBL" id="GAA0184066.1"/>
    </source>
</evidence>
<accession>A0AAV3RW42</accession>
<name>A0AAV3RW42_LITER</name>
<evidence type="ECO:0008006" key="4">
    <source>
        <dbReference type="Google" id="ProtNLM"/>
    </source>
</evidence>
<dbReference type="EMBL" id="BAABME010029738">
    <property type="protein sequence ID" value="GAA0184066.1"/>
    <property type="molecule type" value="Genomic_DNA"/>
</dbReference>
<evidence type="ECO:0000256" key="1">
    <source>
        <dbReference type="SAM" id="Coils"/>
    </source>
</evidence>